<sequence length="94" mass="9773">MKKLIVSDLAAPLIAACATVGPAEPAGGMCSDAQLQQFVGQSATADLGARIQSTSGAKTLQWVAAGSMVTMDFRGDRVRVYLDAQNKVERLSCG</sequence>
<dbReference type="Pfam" id="PF11720">
    <property type="entry name" value="Inhibitor_I78"/>
    <property type="match status" value="1"/>
</dbReference>
<dbReference type="Proteomes" id="UP001382935">
    <property type="component" value="Chromosome"/>
</dbReference>
<evidence type="ECO:0000313" key="2">
    <source>
        <dbReference type="Proteomes" id="UP001382935"/>
    </source>
</evidence>
<dbReference type="Gene3D" id="3.30.10.10">
    <property type="entry name" value="Trypsin Inhibitor V, subunit A"/>
    <property type="match status" value="1"/>
</dbReference>
<accession>A0ABZ2G2M4</accession>
<proteinExistence type="predicted"/>
<organism evidence="1 2">
    <name type="scientific">Sphingomonas kaistensis</name>
    <dbReference type="NCBI Taxonomy" id="298708"/>
    <lineage>
        <taxon>Bacteria</taxon>
        <taxon>Pseudomonadati</taxon>
        <taxon>Pseudomonadota</taxon>
        <taxon>Alphaproteobacteria</taxon>
        <taxon>Sphingomonadales</taxon>
        <taxon>Sphingomonadaceae</taxon>
        <taxon>Sphingomonas</taxon>
    </lineage>
</organism>
<dbReference type="EMBL" id="CP145607">
    <property type="protein sequence ID" value="WWM71336.1"/>
    <property type="molecule type" value="Genomic_DNA"/>
</dbReference>
<dbReference type="InterPro" id="IPR021719">
    <property type="entry name" value="Prot_inh_I78"/>
</dbReference>
<dbReference type="RefSeq" id="WP_338504749.1">
    <property type="nucleotide sequence ID" value="NZ_CP145607.1"/>
</dbReference>
<protein>
    <submittedName>
        <fullName evidence="1">I78 family peptidase inhibitor</fullName>
    </submittedName>
</protein>
<evidence type="ECO:0000313" key="1">
    <source>
        <dbReference type="EMBL" id="WWM71336.1"/>
    </source>
</evidence>
<gene>
    <name evidence="1" type="ORF">V6R86_11815</name>
</gene>
<name>A0ABZ2G2M4_9SPHN</name>
<keyword evidence="2" id="KW-1185">Reference proteome</keyword>
<reference evidence="1 2" key="1">
    <citation type="submission" date="2024-02" db="EMBL/GenBank/DDBJ databases">
        <title>Full genome sequence of Sphingomonas kaistensis.</title>
        <authorList>
            <person name="Poletto B.L."/>
            <person name="Silva G."/>
            <person name="Galante D."/>
            <person name="Campos K.R."/>
            <person name="Santos M.B.N."/>
            <person name="Sacchi C.T."/>
        </authorList>
    </citation>
    <scope>NUCLEOTIDE SEQUENCE [LARGE SCALE GENOMIC DNA]</scope>
    <source>
        <strain evidence="1 2">MA4R</strain>
    </source>
</reference>